<reference evidence="3" key="1">
    <citation type="submission" date="2020-10" db="EMBL/GenBank/DDBJ databases">
        <authorList>
            <person name="Gilroy R."/>
        </authorList>
    </citation>
    <scope>NUCLEOTIDE SEQUENCE</scope>
    <source>
        <strain evidence="3">B3-2255</strain>
    </source>
</reference>
<dbReference type="EMBL" id="JADILY010000015">
    <property type="protein sequence ID" value="MBO8481073.1"/>
    <property type="molecule type" value="Genomic_DNA"/>
</dbReference>
<evidence type="ECO:0000313" key="4">
    <source>
        <dbReference type="Proteomes" id="UP000823772"/>
    </source>
</evidence>
<dbReference type="InterPro" id="IPR001091">
    <property type="entry name" value="RM_Methyltransferase"/>
</dbReference>
<comment type="caution">
    <text evidence="3">The sequence shown here is derived from an EMBL/GenBank/DDBJ whole genome shotgun (WGS) entry which is preliminary data.</text>
</comment>
<dbReference type="SUPFAM" id="SSF53335">
    <property type="entry name" value="S-adenosyl-L-methionine-dependent methyltransferases"/>
    <property type="match status" value="1"/>
</dbReference>
<gene>
    <name evidence="3" type="ORF">IAC87_00820</name>
</gene>
<dbReference type="Gene3D" id="3.40.50.150">
    <property type="entry name" value="Vaccinia Virus protein VP39"/>
    <property type="match status" value="2"/>
</dbReference>
<keyword evidence="2" id="KW-0808">Transferase</keyword>
<dbReference type="GO" id="GO:0032259">
    <property type="term" value="P:methylation"/>
    <property type="evidence" value="ECO:0007669"/>
    <property type="project" value="UniProtKB-KW"/>
</dbReference>
<proteinExistence type="predicted"/>
<evidence type="ECO:0000256" key="1">
    <source>
        <dbReference type="ARBA" id="ARBA00022603"/>
    </source>
</evidence>
<dbReference type="PRINTS" id="PR00508">
    <property type="entry name" value="S21N4MTFRASE"/>
</dbReference>
<dbReference type="PROSITE" id="PS00092">
    <property type="entry name" value="N6_MTASE"/>
    <property type="match status" value="1"/>
</dbReference>
<accession>A0A9D9IYJ3</accession>
<keyword evidence="1" id="KW-0489">Methyltransferase</keyword>
<dbReference type="InterPro" id="IPR002052">
    <property type="entry name" value="DNA_methylase_N6_adenine_CS"/>
</dbReference>
<reference evidence="3" key="2">
    <citation type="journal article" date="2021" name="PeerJ">
        <title>Extensive microbial diversity within the chicken gut microbiome revealed by metagenomics and culture.</title>
        <authorList>
            <person name="Gilroy R."/>
            <person name="Ravi A."/>
            <person name="Getino M."/>
            <person name="Pursley I."/>
            <person name="Horton D.L."/>
            <person name="Alikhan N.F."/>
            <person name="Baker D."/>
            <person name="Gharbi K."/>
            <person name="Hall N."/>
            <person name="Watson M."/>
            <person name="Adriaenssens E.M."/>
            <person name="Foster-Nyarko E."/>
            <person name="Jarju S."/>
            <person name="Secka A."/>
            <person name="Antonio M."/>
            <person name="Oren A."/>
            <person name="Chaudhuri R.R."/>
            <person name="La Ragione R."/>
            <person name="Hildebrand F."/>
            <person name="Pallen M.J."/>
        </authorList>
    </citation>
    <scope>NUCLEOTIDE SEQUENCE</scope>
    <source>
        <strain evidence="3">B3-2255</strain>
    </source>
</reference>
<sequence length="101" mass="11125">MIVITNEDNMQLMSRYPDGHFDLAIVDPPYGVLNKTSRGGDRILDTHLGSGTIAIACYNAGISLTACEISRTYYENAIAKISEYIPADLIDLQENECIIRG</sequence>
<protein>
    <submittedName>
        <fullName evidence="3">Site-specific DNA-methyltransferase</fullName>
    </submittedName>
</protein>
<evidence type="ECO:0000256" key="2">
    <source>
        <dbReference type="ARBA" id="ARBA00022679"/>
    </source>
</evidence>
<dbReference type="InterPro" id="IPR029063">
    <property type="entry name" value="SAM-dependent_MTases_sf"/>
</dbReference>
<name>A0A9D9IYJ3_9BACT</name>
<dbReference type="GO" id="GO:0008170">
    <property type="term" value="F:N-methyltransferase activity"/>
    <property type="evidence" value="ECO:0007669"/>
    <property type="project" value="InterPro"/>
</dbReference>
<dbReference type="Proteomes" id="UP000823772">
    <property type="component" value="Unassembled WGS sequence"/>
</dbReference>
<organism evidence="3 4">
    <name type="scientific">Candidatus Merdivivens faecigallinarum</name>
    <dbReference type="NCBI Taxonomy" id="2840871"/>
    <lineage>
        <taxon>Bacteria</taxon>
        <taxon>Pseudomonadati</taxon>
        <taxon>Bacteroidota</taxon>
        <taxon>Bacteroidia</taxon>
        <taxon>Bacteroidales</taxon>
        <taxon>Muribaculaceae</taxon>
        <taxon>Muribaculaceae incertae sedis</taxon>
        <taxon>Candidatus Merdivivens</taxon>
    </lineage>
</organism>
<dbReference type="AlphaFoldDB" id="A0A9D9IYJ3"/>
<evidence type="ECO:0000313" key="3">
    <source>
        <dbReference type="EMBL" id="MBO8481073.1"/>
    </source>
</evidence>
<dbReference type="GO" id="GO:0003677">
    <property type="term" value="F:DNA binding"/>
    <property type="evidence" value="ECO:0007669"/>
    <property type="project" value="InterPro"/>
</dbReference>